<dbReference type="Gene3D" id="3.30.65.10">
    <property type="entry name" value="Bacterial Topoisomerase I, domain 1"/>
    <property type="match status" value="1"/>
</dbReference>
<dbReference type="SUPFAM" id="SSF57783">
    <property type="entry name" value="Zinc beta-ribbon"/>
    <property type="match status" value="1"/>
</dbReference>
<dbReference type="InterPro" id="IPR013498">
    <property type="entry name" value="Topo_IA_Znf"/>
</dbReference>
<keyword evidence="1" id="KW-1133">Transmembrane helix</keyword>
<evidence type="ECO:0000259" key="2">
    <source>
        <dbReference type="PROSITE" id="PS50965"/>
    </source>
</evidence>
<gene>
    <name evidence="3" type="ORF">Q6A51_16550</name>
</gene>
<evidence type="ECO:0000313" key="3">
    <source>
        <dbReference type="EMBL" id="MDO7928399.1"/>
    </source>
</evidence>
<accession>A0ABT9CTA6</accession>
<feature type="domain" description="NERD" evidence="2">
    <location>
        <begin position="33"/>
        <end position="150"/>
    </location>
</feature>
<dbReference type="InterPro" id="IPR011528">
    <property type="entry name" value="NERD"/>
</dbReference>
<dbReference type="Pfam" id="PF08378">
    <property type="entry name" value="NERD"/>
    <property type="match status" value="1"/>
</dbReference>
<keyword evidence="1" id="KW-0812">Transmembrane</keyword>
<keyword evidence="1" id="KW-0472">Membrane</keyword>
<dbReference type="PROSITE" id="PS50965">
    <property type="entry name" value="NERD"/>
    <property type="match status" value="1"/>
</dbReference>
<feature type="transmembrane region" description="Helical" evidence="1">
    <location>
        <begin position="6"/>
        <end position="27"/>
    </location>
</feature>
<evidence type="ECO:0000313" key="4">
    <source>
        <dbReference type="Proteomes" id="UP001223016"/>
    </source>
</evidence>
<proteinExistence type="predicted"/>
<sequence length="263" mass="29605">MDFPPVIAQVSGVLGWLILFALLLALLKSPWAKGHIGELLVRFAANRHLDEQIYRRVHNVTLNTPDGTTQIDHVFLSIYGIFVLETKNMSGWIFGSEKQAQWTQKLYKRTFKFQNPLRQNYKHIKALEATLGISPEYLHSVITFVGGSTFKTEMPANVTQGIGFIRYIKSFQQTVFSKAEVDAMLQSLQTGRRAPALATHREHVQNLKRRSDPTAERQCPKCGNALLIRTVKSGAKAGQQFWGCSGFPKCRTMQALGTRTAQL</sequence>
<dbReference type="Proteomes" id="UP001223016">
    <property type="component" value="Unassembled WGS sequence"/>
</dbReference>
<protein>
    <submittedName>
        <fullName evidence="3">NERD domain-containing protein</fullName>
    </submittedName>
</protein>
<dbReference type="EMBL" id="JAUQOO010000012">
    <property type="protein sequence ID" value="MDO7928399.1"/>
    <property type="molecule type" value="Genomic_DNA"/>
</dbReference>
<evidence type="ECO:0000256" key="1">
    <source>
        <dbReference type="SAM" id="Phobius"/>
    </source>
</evidence>
<comment type="caution">
    <text evidence="3">The sequence shown here is derived from an EMBL/GenBank/DDBJ whole genome shotgun (WGS) entry which is preliminary data.</text>
</comment>
<reference evidence="3 4" key="1">
    <citation type="submission" date="2023-07" db="EMBL/GenBank/DDBJ databases">
        <title>Identification of four novel Pseudomonas species associated with bacterial leaf spot of cucurbits.</title>
        <authorList>
            <person name="Fullem K.R."/>
        </authorList>
    </citation>
    <scope>NUCLEOTIDE SEQUENCE [LARGE SCALE GENOMIC DNA]</scope>
    <source>
        <strain evidence="3 4">KFB 138</strain>
    </source>
</reference>
<keyword evidence="4" id="KW-1185">Reference proteome</keyword>
<dbReference type="RefSeq" id="WP_304575292.1">
    <property type="nucleotide sequence ID" value="NZ_JAUQOO010000012.1"/>
</dbReference>
<name>A0ABT9CTA6_9PSED</name>
<dbReference type="Pfam" id="PF01396">
    <property type="entry name" value="Zn_ribbon_Top1"/>
    <property type="match status" value="1"/>
</dbReference>
<organism evidence="3 4">
    <name type="scientific">Pseudomonas serbiensis</name>
    <dbReference type="NCBI Taxonomy" id="3064350"/>
    <lineage>
        <taxon>Bacteria</taxon>
        <taxon>Pseudomonadati</taxon>
        <taxon>Pseudomonadota</taxon>
        <taxon>Gammaproteobacteria</taxon>
        <taxon>Pseudomonadales</taxon>
        <taxon>Pseudomonadaceae</taxon>
        <taxon>Pseudomonas</taxon>
    </lineage>
</organism>